<feature type="region of interest" description="Disordered" evidence="1">
    <location>
        <begin position="299"/>
        <end position="323"/>
    </location>
</feature>
<keyword evidence="4" id="KW-1185">Reference proteome</keyword>
<accession>A0A1S1RHK6</accession>
<evidence type="ECO:0000259" key="2">
    <source>
        <dbReference type="Pfam" id="PF08241"/>
    </source>
</evidence>
<feature type="domain" description="Methyltransferase type 11" evidence="2">
    <location>
        <begin position="62"/>
        <end position="154"/>
    </location>
</feature>
<feature type="compositionally biased region" description="Basic and acidic residues" evidence="1">
    <location>
        <begin position="314"/>
        <end position="323"/>
    </location>
</feature>
<dbReference type="Pfam" id="PF08241">
    <property type="entry name" value="Methyltransf_11"/>
    <property type="match status" value="1"/>
</dbReference>
<dbReference type="InterPro" id="IPR013216">
    <property type="entry name" value="Methyltransf_11"/>
</dbReference>
<dbReference type="CDD" id="cd02440">
    <property type="entry name" value="AdoMet_MTases"/>
    <property type="match status" value="1"/>
</dbReference>
<proteinExistence type="predicted"/>
<protein>
    <recommendedName>
        <fullName evidence="2">Methyltransferase type 11 domain-containing protein</fullName>
    </recommendedName>
</protein>
<evidence type="ECO:0000256" key="1">
    <source>
        <dbReference type="SAM" id="MobiDB-lite"/>
    </source>
</evidence>
<dbReference type="SUPFAM" id="SSF53335">
    <property type="entry name" value="S-adenosyl-L-methionine-dependent methyltransferases"/>
    <property type="match status" value="1"/>
</dbReference>
<reference evidence="4" key="1">
    <citation type="submission" date="2016-07" db="EMBL/GenBank/DDBJ databases">
        <title>Sequence Frankia sp. strain CcI1.17.</title>
        <authorList>
            <person name="Ghodhbane-Gtari F."/>
            <person name="Swanson E."/>
            <person name="Gueddou A."/>
            <person name="Morris K."/>
            <person name="Hezbri K."/>
            <person name="Ktari A."/>
            <person name="Nouioui I."/>
            <person name="Abebe-Akele F."/>
            <person name="Simpson S."/>
            <person name="Thomas K."/>
            <person name="Gtari M."/>
            <person name="Tisa L.S."/>
            <person name="Hurst S."/>
        </authorList>
    </citation>
    <scope>NUCLEOTIDE SEQUENCE [LARGE SCALE GENOMIC DNA]</scope>
    <source>
        <strain evidence="4">Cc1.17</strain>
    </source>
</reference>
<dbReference type="Proteomes" id="UP000179627">
    <property type="component" value="Unassembled WGS sequence"/>
</dbReference>
<name>A0A1S1RHK6_9ACTN</name>
<dbReference type="AlphaFoldDB" id="A0A1S1RHK6"/>
<evidence type="ECO:0000313" key="4">
    <source>
        <dbReference type="Proteomes" id="UP000179627"/>
    </source>
</evidence>
<dbReference type="EMBL" id="MBLM01000002">
    <property type="protein sequence ID" value="OHV46233.1"/>
    <property type="molecule type" value="Genomic_DNA"/>
</dbReference>
<sequence length="323" mass="35756">MVWQAGDHGGRLAFFSGCTDAAYWDIVWRDLGLSYRRSRRGHLPYQLRSTFLRWVAPGGRVLEAGCGLAHFTVAARARGFAAEGVDWAPETLGRIRALLPDVPLRLADVRRLDCPDASYDAVYSPGVCEHFAEGPEQILAETYRVLKPGGIAIVSTPCLNEYLRRRRHLYENGSVLPYEATGKGERSTDPVTSASEPASEAPWNDFYQYAFTPEGMSAILRGLGFEVVDVRLHGTLLTLATWSFPWLGRLPGWLGRLLGFTVDSLPVLRRWGASCIWVARRPLSVTGVSLIPPLNEGAAADQEKRATTMIGEQRGGEREVDLR</sequence>
<comment type="caution">
    <text evidence="3">The sequence shown here is derived from an EMBL/GenBank/DDBJ whole genome shotgun (WGS) entry which is preliminary data.</text>
</comment>
<evidence type="ECO:0000313" key="3">
    <source>
        <dbReference type="EMBL" id="OHV46233.1"/>
    </source>
</evidence>
<dbReference type="GO" id="GO:0008757">
    <property type="term" value="F:S-adenosylmethionine-dependent methyltransferase activity"/>
    <property type="evidence" value="ECO:0007669"/>
    <property type="project" value="InterPro"/>
</dbReference>
<organism evidence="3 4">
    <name type="scientific">Parafrankia colletiae</name>
    <dbReference type="NCBI Taxonomy" id="573497"/>
    <lineage>
        <taxon>Bacteria</taxon>
        <taxon>Bacillati</taxon>
        <taxon>Actinomycetota</taxon>
        <taxon>Actinomycetes</taxon>
        <taxon>Frankiales</taxon>
        <taxon>Frankiaceae</taxon>
        <taxon>Parafrankia</taxon>
    </lineage>
</organism>
<dbReference type="InterPro" id="IPR029063">
    <property type="entry name" value="SAM-dependent_MTases_sf"/>
</dbReference>
<dbReference type="PANTHER" id="PTHR43861">
    <property type="entry name" value="TRANS-ACONITATE 2-METHYLTRANSFERASE-RELATED"/>
    <property type="match status" value="1"/>
</dbReference>
<gene>
    <name evidence="3" type="ORF">CC117_00845</name>
</gene>
<dbReference type="Gene3D" id="3.40.50.150">
    <property type="entry name" value="Vaccinia Virus protein VP39"/>
    <property type="match status" value="1"/>
</dbReference>